<evidence type="ECO:0000313" key="3">
    <source>
        <dbReference type="EMBL" id="SJZ60518.1"/>
    </source>
</evidence>
<evidence type="ECO:0000256" key="1">
    <source>
        <dbReference type="ARBA" id="ARBA00006479"/>
    </source>
</evidence>
<dbReference type="SUPFAM" id="SSF53067">
    <property type="entry name" value="Actin-like ATPase domain"/>
    <property type="match status" value="1"/>
</dbReference>
<dbReference type="PANTHER" id="PTHR18964">
    <property type="entry name" value="ROK (REPRESSOR, ORF, KINASE) FAMILY"/>
    <property type="match status" value="1"/>
</dbReference>
<organism evidence="3 4">
    <name type="scientific">Marinactinospora thermotolerans DSM 45154</name>
    <dbReference type="NCBI Taxonomy" id="1122192"/>
    <lineage>
        <taxon>Bacteria</taxon>
        <taxon>Bacillati</taxon>
        <taxon>Actinomycetota</taxon>
        <taxon>Actinomycetes</taxon>
        <taxon>Streptosporangiales</taxon>
        <taxon>Nocardiopsidaceae</taxon>
        <taxon>Marinactinospora</taxon>
    </lineage>
</organism>
<dbReference type="Proteomes" id="UP000190637">
    <property type="component" value="Unassembled WGS sequence"/>
</dbReference>
<dbReference type="AlphaFoldDB" id="A0A1T4M169"/>
<dbReference type="PROSITE" id="PS01125">
    <property type="entry name" value="ROK"/>
    <property type="match status" value="1"/>
</dbReference>
<dbReference type="InterPro" id="IPR036388">
    <property type="entry name" value="WH-like_DNA-bd_sf"/>
</dbReference>
<sequence>MTSPGDVLDLISRGAAETRADLVRHTGMARSTIGQRVDALIEYGLVEETTPGGSTGGRPPRLLRLNTRDNCVIGVDLGATHCRVALMDIGGTLLATREDPLRIDMGPLPVLRHIDTRMHELLAETGRPLATVKAIGIGVPGPVEFATGRPANPPIMPGWHDHPIPEFFTDRYDVEVLVDNDVNVLALGERRYAHPDARHLLFVKVGTGIGCGIIADGRLHRGAQGSAGDIGHIRVPDAGDAQCRCGNTGCLEAVAGGAALAERLTAAGIPAEDGRAVVDLVNQGDPTALRMVRDGGRLIGDVLAGLVNFFNPEAIVVGGVMAHVHEPLLAGMREVIYQRSLPLATHRLTVVPSRSGELGGALGAGRLAIDRVLSPGHIDRALAHRPGATPSPRPPTAAR</sequence>
<protein>
    <submittedName>
        <fullName evidence="3">Sugar kinase of the NBD/HSP70 family, may contain an N-terminal HTH domain</fullName>
    </submittedName>
</protein>
<gene>
    <name evidence="3" type="ORF">SAMN02745673_00894</name>
</gene>
<dbReference type="STRING" id="1122192.SAMN02745673_00894"/>
<name>A0A1T4M169_9ACTN</name>
<dbReference type="InterPro" id="IPR049874">
    <property type="entry name" value="ROK_cs"/>
</dbReference>
<dbReference type="InterPro" id="IPR000600">
    <property type="entry name" value="ROK"/>
</dbReference>
<dbReference type="InterPro" id="IPR036390">
    <property type="entry name" value="WH_DNA-bd_sf"/>
</dbReference>
<dbReference type="PANTHER" id="PTHR18964:SF173">
    <property type="entry name" value="GLUCOKINASE"/>
    <property type="match status" value="1"/>
</dbReference>
<dbReference type="Gene3D" id="1.10.10.10">
    <property type="entry name" value="Winged helix-like DNA-binding domain superfamily/Winged helix DNA-binding domain"/>
    <property type="match status" value="1"/>
</dbReference>
<dbReference type="InterPro" id="IPR005471">
    <property type="entry name" value="Tscrpt_reg_IclR_N"/>
</dbReference>
<dbReference type="Pfam" id="PF09339">
    <property type="entry name" value="HTH_IclR"/>
    <property type="match status" value="1"/>
</dbReference>
<dbReference type="InterPro" id="IPR043129">
    <property type="entry name" value="ATPase_NBD"/>
</dbReference>
<dbReference type="Gene3D" id="3.30.420.40">
    <property type="match status" value="2"/>
</dbReference>
<proteinExistence type="inferred from homology"/>
<dbReference type="Pfam" id="PF00480">
    <property type="entry name" value="ROK"/>
    <property type="match status" value="1"/>
</dbReference>
<keyword evidence="3" id="KW-0418">Kinase</keyword>
<dbReference type="SUPFAM" id="SSF46785">
    <property type="entry name" value="Winged helix' DNA-binding domain"/>
    <property type="match status" value="1"/>
</dbReference>
<dbReference type="RefSeq" id="WP_235000736.1">
    <property type="nucleotide sequence ID" value="NZ_FUWS01000002.1"/>
</dbReference>
<reference evidence="3 4" key="1">
    <citation type="submission" date="2017-02" db="EMBL/GenBank/DDBJ databases">
        <authorList>
            <person name="Peterson S.W."/>
        </authorList>
    </citation>
    <scope>NUCLEOTIDE SEQUENCE [LARGE SCALE GENOMIC DNA]</scope>
    <source>
        <strain evidence="3 4">DSM 45154</strain>
    </source>
</reference>
<keyword evidence="4" id="KW-1185">Reference proteome</keyword>
<dbReference type="EMBL" id="FUWS01000002">
    <property type="protein sequence ID" value="SJZ60518.1"/>
    <property type="molecule type" value="Genomic_DNA"/>
</dbReference>
<comment type="similarity">
    <text evidence="1">Belongs to the ROK (NagC/XylR) family.</text>
</comment>
<evidence type="ECO:0000259" key="2">
    <source>
        <dbReference type="Pfam" id="PF09339"/>
    </source>
</evidence>
<keyword evidence="3" id="KW-0808">Transferase</keyword>
<evidence type="ECO:0000313" key="4">
    <source>
        <dbReference type="Proteomes" id="UP000190637"/>
    </source>
</evidence>
<dbReference type="GO" id="GO:0016301">
    <property type="term" value="F:kinase activity"/>
    <property type="evidence" value="ECO:0007669"/>
    <property type="project" value="UniProtKB-KW"/>
</dbReference>
<feature type="domain" description="HTH iclR-type" evidence="2">
    <location>
        <begin position="6"/>
        <end position="48"/>
    </location>
</feature>
<accession>A0A1T4M169</accession>